<feature type="signal peptide" evidence="1">
    <location>
        <begin position="1"/>
        <end position="28"/>
    </location>
</feature>
<dbReference type="PROSITE" id="PS51257">
    <property type="entry name" value="PROKAR_LIPOPROTEIN"/>
    <property type="match status" value="1"/>
</dbReference>
<comment type="caution">
    <text evidence="2">The sequence shown here is derived from an EMBL/GenBank/DDBJ whole genome shotgun (WGS) entry which is preliminary data.</text>
</comment>
<organism evidence="2 3">
    <name type="scientific">Porphyromonas uenonis 60-3</name>
    <dbReference type="NCBI Taxonomy" id="596327"/>
    <lineage>
        <taxon>Bacteria</taxon>
        <taxon>Pseudomonadati</taxon>
        <taxon>Bacteroidota</taxon>
        <taxon>Bacteroidia</taxon>
        <taxon>Bacteroidales</taxon>
        <taxon>Porphyromonadaceae</taxon>
        <taxon>Porphyromonas</taxon>
    </lineage>
</organism>
<evidence type="ECO:0000256" key="1">
    <source>
        <dbReference type="SAM" id="SignalP"/>
    </source>
</evidence>
<reference evidence="2 3" key="1">
    <citation type="submission" date="2009-04" db="EMBL/GenBank/DDBJ databases">
        <authorList>
            <person name="Sebastian Y."/>
            <person name="Madupu R."/>
            <person name="Durkin A.S."/>
            <person name="Torralba M."/>
            <person name="Methe B."/>
            <person name="Sutton G.G."/>
            <person name="Strausberg R.L."/>
            <person name="Nelson K.E."/>
        </authorList>
    </citation>
    <scope>NUCLEOTIDE SEQUENCE [LARGE SCALE GENOMIC DNA]</scope>
    <source>
        <strain evidence="2 3">60-3</strain>
    </source>
</reference>
<dbReference type="RefSeq" id="WP_007365146.1">
    <property type="nucleotide sequence ID" value="NZ_ACLR01000120.1"/>
</dbReference>
<sequence length="273" mass="30272">MRHSLPYTLLLISSLLLLLACGTRTTHSSSPKAPTVADEGGCALGDSWLSDQILQISHTPEHRIANAELSLGNSQLSTRIDLFVDQSEGMMISARPLPFIEALRIYVLPDHVALYDMMHDAKVTITYSELSEQLAAEVSYTLLRDLLLGQPTYLADSEYSVEKGSLEVSLHSPKGKPWVANYLVNAQCQLGAIRIASTDQSQKGYLQGRYSYQSGSSKAIATQLLVSTPRKRLSMQLKYSKSKVLSPAQLRERITEPRDGYKTMTLDELLRLL</sequence>
<dbReference type="STRING" id="596327.PORUE0001_0073"/>
<accession>C2MB96</accession>
<dbReference type="AlphaFoldDB" id="C2MB96"/>
<dbReference type="InterPro" id="IPR025634">
    <property type="entry name" value="DUF4292"/>
</dbReference>
<keyword evidence="3" id="KW-1185">Reference proteome</keyword>
<dbReference type="Pfam" id="PF14125">
    <property type="entry name" value="DUF4292"/>
    <property type="match status" value="1"/>
</dbReference>
<dbReference type="OrthoDB" id="1013496at2"/>
<evidence type="ECO:0000313" key="3">
    <source>
        <dbReference type="Proteomes" id="UP000003303"/>
    </source>
</evidence>
<evidence type="ECO:0008006" key="4">
    <source>
        <dbReference type="Google" id="ProtNLM"/>
    </source>
</evidence>
<dbReference type="EMBL" id="ACLR01000120">
    <property type="protein sequence ID" value="EEK17001.1"/>
    <property type="molecule type" value="Genomic_DNA"/>
</dbReference>
<keyword evidence="1" id="KW-0732">Signal</keyword>
<evidence type="ECO:0000313" key="2">
    <source>
        <dbReference type="EMBL" id="EEK17001.1"/>
    </source>
</evidence>
<proteinExistence type="predicted"/>
<dbReference type="Proteomes" id="UP000003303">
    <property type="component" value="Unassembled WGS sequence"/>
</dbReference>
<protein>
    <recommendedName>
        <fullName evidence="4">DUF4292 domain-containing protein</fullName>
    </recommendedName>
</protein>
<feature type="chain" id="PRO_5002914819" description="DUF4292 domain-containing protein" evidence="1">
    <location>
        <begin position="29"/>
        <end position="273"/>
    </location>
</feature>
<name>C2MB96_9PORP</name>
<gene>
    <name evidence="2" type="ORF">PORUE0001_0073</name>
</gene>